<dbReference type="InterPro" id="IPR011009">
    <property type="entry name" value="Kinase-like_dom_sf"/>
</dbReference>
<evidence type="ECO:0000256" key="1">
    <source>
        <dbReference type="PROSITE-ProRule" id="PRU10141"/>
    </source>
</evidence>
<dbReference type="GO" id="GO:0097527">
    <property type="term" value="P:necroptotic signaling pathway"/>
    <property type="evidence" value="ECO:0007669"/>
    <property type="project" value="TreeGrafter"/>
</dbReference>
<evidence type="ECO:0000256" key="2">
    <source>
        <dbReference type="SAM" id="MobiDB-lite"/>
    </source>
</evidence>
<keyword evidence="5" id="KW-1185">Reference proteome</keyword>
<dbReference type="GO" id="GO:0004672">
    <property type="term" value="F:protein kinase activity"/>
    <property type="evidence" value="ECO:0007669"/>
    <property type="project" value="InterPro"/>
</dbReference>
<organism evidence="4 5">
    <name type="scientific">Gigaspora rosea</name>
    <dbReference type="NCBI Taxonomy" id="44941"/>
    <lineage>
        <taxon>Eukaryota</taxon>
        <taxon>Fungi</taxon>
        <taxon>Fungi incertae sedis</taxon>
        <taxon>Mucoromycota</taxon>
        <taxon>Glomeromycotina</taxon>
        <taxon>Glomeromycetes</taxon>
        <taxon>Diversisporales</taxon>
        <taxon>Gigasporaceae</taxon>
        <taxon>Gigaspora</taxon>
    </lineage>
</organism>
<reference evidence="4 5" key="1">
    <citation type="submission" date="2018-06" db="EMBL/GenBank/DDBJ databases">
        <title>Comparative genomics reveals the genomic features of Rhizophagus irregularis, R. cerebriforme, R. diaphanum and Gigaspora rosea, and their symbiotic lifestyle signature.</title>
        <authorList>
            <person name="Morin E."/>
            <person name="San Clemente H."/>
            <person name="Chen E.C.H."/>
            <person name="De La Providencia I."/>
            <person name="Hainaut M."/>
            <person name="Kuo A."/>
            <person name="Kohler A."/>
            <person name="Murat C."/>
            <person name="Tang N."/>
            <person name="Roy S."/>
            <person name="Loubradou J."/>
            <person name="Henrissat B."/>
            <person name="Grigoriev I.V."/>
            <person name="Corradi N."/>
            <person name="Roux C."/>
            <person name="Martin F.M."/>
        </authorList>
    </citation>
    <scope>NUCLEOTIDE SEQUENCE [LARGE SCALE GENOMIC DNA]</scope>
    <source>
        <strain evidence="4 5">DAOM 194757</strain>
    </source>
</reference>
<sequence>MSNLSNNHDINLIKNEIRNLNVKCYDIKNFKDSKQIGRGAFATVYCAKLEDSNSSIIDVALKLFKNDDNESIMALAREIRLHMIVDMHDRIIKFYSIAKKEASLFEPGRYVLMLELADGSTLRDYLKNNISLNWYNKFCLAQQLAEAIKHMHSANIVHRDLYSKNILVHKNNIKIADFGLSRCLADATNTMTELASVLMWEISSGRPPLEKLHEASQLLSILVGHKEIPVEGMPPQYSAIYIDCWEDDPEKRPTIVQVVNWLEKITLEDTFSNIKRSERLGKYLNDIESFDYLQFSDFRLIARSENARVYSAIFQGKKYAIKCLYNNMKRDDTEFKSFIRELKPLSMIDHPNIVKFYSTSNVNDNVILVLQHANEGNLQVYLLRKRRDNLYKIFWNELIRIAMEIVNRGTPVYINPQYLKHEKAYKHDKKSDIYSLGILLWELTSGVPPFSNHQFVAVVLMIINNHREEVIAYTPSDYANIYKQCWSSDPDERLTVCDVLTKLKNISIETSIEFITNNMNNNKSEDQCNMSYTEPQTEHRNLNDDSSDDIAGNSNM</sequence>
<dbReference type="EMBL" id="QKWP01000619">
    <property type="protein sequence ID" value="RIB17268.1"/>
    <property type="molecule type" value="Genomic_DNA"/>
</dbReference>
<gene>
    <name evidence="4" type="ORF">C2G38_2187802</name>
</gene>
<dbReference type="AlphaFoldDB" id="A0A397V6K2"/>
<evidence type="ECO:0000313" key="4">
    <source>
        <dbReference type="EMBL" id="RIB17268.1"/>
    </source>
</evidence>
<evidence type="ECO:0000313" key="5">
    <source>
        <dbReference type="Proteomes" id="UP000266673"/>
    </source>
</evidence>
<feature type="domain" description="Protein kinase" evidence="3">
    <location>
        <begin position="30"/>
        <end position="515"/>
    </location>
</feature>
<dbReference type="Gene3D" id="1.10.510.10">
    <property type="entry name" value="Transferase(Phosphotransferase) domain 1"/>
    <property type="match status" value="4"/>
</dbReference>
<dbReference type="Proteomes" id="UP000266673">
    <property type="component" value="Unassembled WGS sequence"/>
</dbReference>
<dbReference type="Pfam" id="PF00069">
    <property type="entry name" value="Pkinase"/>
    <property type="match status" value="2"/>
</dbReference>
<dbReference type="STRING" id="44941.A0A397V6K2"/>
<dbReference type="Pfam" id="PF07714">
    <property type="entry name" value="PK_Tyr_Ser-Thr"/>
    <property type="match status" value="2"/>
</dbReference>
<accession>A0A397V6K2</accession>
<dbReference type="InterPro" id="IPR000719">
    <property type="entry name" value="Prot_kinase_dom"/>
</dbReference>
<keyword evidence="1" id="KW-0067">ATP-binding</keyword>
<dbReference type="InterPro" id="IPR017441">
    <property type="entry name" value="Protein_kinase_ATP_BS"/>
</dbReference>
<dbReference type="OrthoDB" id="2441994at2759"/>
<dbReference type="InterPro" id="IPR051681">
    <property type="entry name" value="Ser/Thr_Kinases-Pseudokinases"/>
</dbReference>
<feature type="binding site" evidence="1">
    <location>
        <position position="62"/>
    </location>
    <ligand>
        <name>ATP</name>
        <dbReference type="ChEBI" id="CHEBI:30616"/>
    </ligand>
</feature>
<dbReference type="InterPro" id="IPR001245">
    <property type="entry name" value="Ser-Thr/Tyr_kinase_cat_dom"/>
</dbReference>
<evidence type="ECO:0000259" key="3">
    <source>
        <dbReference type="PROSITE" id="PS50011"/>
    </source>
</evidence>
<name>A0A397V6K2_9GLOM</name>
<comment type="caution">
    <text evidence="4">The sequence shown here is derived from an EMBL/GenBank/DDBJ whole genome shotgun (WGS) entry which is preliminary data.</text>
</comment>
<dbReference type="PROSITE" id="PS00107">
    <property type="entry name" value="PROTEIN_KINASE_ATP"/>
    <property type="match status" value="1"/>
</dbReference>
<dbReference type="PROSITE" id="PS50011">
    <property type="entry name" value="PROTEIN_KINASE_DOM"/>
    <property type="match status" value="1"/>
</dbReference>
<dbReference type="PANTHER" id="PTHR44329">
    <property type="entry name" value="SERINE/THREONINE-PROTEIN KINASE TNNI3K-RELATED"/>
    <property type="match status" value="1"/>
</dbReference>
<dbReference type="GO" id="GO:0005524">
    <property type="term" value="F:ATP binding"/>
    <property type="evidence" value="ECO:0007669"/>
    <property type="project" value="UniProtKB-UniRule"/>
</dbReference>
<keyword evidence="4" id="KW-0418">Kinase</keyword>
<keyword evidence="4" id="KW-0808">Transferase</keyword>
<feature type="region of interest" description="Disordered" evidence="2">
    <location>
        <begin position="534"/>
        <end position="556"/>
    </location>
</feature>
<proteinExistence type="predicted"/>
<dbReference type="SUPFAM" id="SSF56112">
    <property type="entry name" value="Protein kinase-like (PK-like)"/>
    <property type="match status" value="2"/>
</dbReference>
<keyword evidence="1" id="KW-0547">Nucleotide-binding</keyword>
<protein>
    <submittedName>
        <fullName evidence="4">Kinase-like domain-containing protein</fullName>
    </submittedName>
</protein>